<organism evidence="1 2">
    <name type="scientific">Sphingobium wenxiniae (strain DSM 21828 / CGMCC 1.7748 / JZ-1)</name>
    <dbReference type="NCBI Taxonomy" id="595605"/>
    <lineage>
        <taxon>Bacteria</taxon>
        <taxon>Pseudomonadati</taxon>
        <taxon>Pseudomonadota</taxon>
        <taxon>Alphaproteobacteria</taxon>
        <taxon>Sphingomonadales</taxon>
        <taxon>Sphingomonadaceae</taxon>
        <taxon>Sphingobium</taxon>
    </lineage>
</organism>
<name>A0A562KR11_SPHWJ</name>
<dbReference type="Proteomes" id="UP000316624">
    <property type="component" value="Unassembled WGS sequence"/>
</dbReference>
<dbReference type="AlphaFoldDB" id="A0A562KR11"/>
<keyword evidence="2" id="KW-1185">Reference proteome</keyword>
<accession>A0A562KR11</accession>
<dbReference type="InterPro" id="IPR021270">
    <property type="entry name" value="DUF2849"/>
</dbReference>
<comment type="caution">
    <text evidence="1">The sequence shown here is derived from an EMBL/GenBank/DDBJ whole genome shotgun (WGS) entry which is preliminary data.</text>
</comment>
<proteinExistence type="predicted"/>
<sequence>MGRTDRQWGGDDFVKILTGNDLGTGDVIWWAGDGWSRQVGDSVDVGERGDELARAEEAALRVVGAYVIDATVTDEGIRPAHIKDRIRALGPTVRPDLTLKPHDADAGNWVI</sequence>
<reference evidence="1 2" key="1">
    <citation type="journal article" date="2015" name="Stand. Genomic Sci.">
        <title>Genomic Encyclopedia of Bacterial and Archaeal Type Strains, Phase III: the genomes of soil and plant-associated and newly described type strains.</title>
        <authorList>
            <person name="Whitman W.B."/>
            <person name="Woyke T."/>
            <person name="Klenk H.P."/>
            <person name="Zhou Y."/>
            <person name="Lilburn T.G."/>
            <person name="Beck B.J."/>
            <person name="De Vos P."/>
            <person name="Vandamme P."/>
            <person name="Eisen J.A."/>
            <person name="Garrity G."/>
            <person name="Hugenholtz P."/>
            <person name="Kyrpides N.C."/>
        </authorList>
    </citation>
    <scope>NUCLEOTIDE SEQUENCE [LARGE SCALE GENOMIC DNA]</scope>
    <source>
        <strain evidence="1 2">CGMCC 1.7748</strain>
    </source>
</reference>
<gene>
    <name evidence="1" type="ORF">IQ35_00230</name>
</gene>
<dbReference type="EMBL" id="VLKK01000001">
    <property type="protein sequence ID" value="TWH97633.1"/>
    <property type="molecule type" value="Genomic_DNA"/>
</dbReference>
<evidence type="ECO:0000313" key="2">
    <source>
        <dbReference type="Proteomes" id="UP000316624"/>
    </source>
</evidence>
<dbReference type="Pfam" id="PF11011">
    <property type="entry name" value="DUF2849"/>
    <property type="match status" value="1"/>
</dbReference>
<evidence type="ECO:0000313" key="1">
    <source>
        <dbReference type="EMBL" id="TWH97633.1"/>
    </source>
</evidence>
<protein>
    <submittedName>
        <fullName evidence="1">Uncharacterized protein DUF2849</fullName>
    </submittedName>
</protein>